<dbReference type="InterPro" id="IPR050738">
    <property type="entry name" value="Sulfatase"/>
</dbReference>
<evidence type="ECO:0000256" key="1">
    <source>
        <dbReference type="ARBA" id="ARBA00008779"/>
    </source>
</evidence>
<dbReference type="Gene3D" id="3.40.720.10">
    <property type="entry name" value="Alkaline Phosphatase, subunit A"/>
    <property type="match status" value="1"/>
</dbReference>
<dbReference type="PANTHER" id="PTHR42693:SF43">
    <property type="entry name" value="BLL2667 PROTEIN"/>
    <property type="match status" value="1"/>
</dbReference>
<dbReference type="PROSITE" id="PS00149">
    <property type="entry name" value="SULFATASE_2"/>
    <property type="match status" value="1"/>
</dbReference>
<dbReference type="RefSeq" id="WP_218031159.1">
    <property type="nucleotide sequence ID" value="NZ_BKAF01000007.1"/>
</dbReference>
<dbReference type="SUPFAM" id="SSF53649">
    <property type="entry name" value="Alkaline phosphatase-like"/>
    <property type="match status" value="1"/>
</dbReference>
<evidence type="ECO:0000256" key="3">
    <source>
        <dbReference type="ARBA" id="ARBA00022801"/>
    </source>
</evidence>
<dbReference type="Proteomes" id="UP000198649">
    <property type="component" value="Unassembled WGS sequence"/>
</dbReference>
<keyword evidence="3" id="KW-0378">Hydrolase</keyword>
<organism evidence="6 7">
    <name type="scientific">Nocardioides psychrotolerans</name>
    <dbReference type="NCBI Taxonomy" id="1005945"/>
    <lineage>
        <taxon>Bacteria</taxon>
        <taxon>Bacillati</taxon>
        <taxon>Actinomycetota</taxon>
        <taxon>Actinomycetes</taxon>
        <taxon>Propionibacteriales</taxon>
        <taxon>Nocardioidaceae</taxon>
        <taxon>Nocardioides</taxon>
    </lineage>
</organism>
<dbReference type="InterPro" id="IPR024607">
    <property type="entry name" value="Sulfatase_CS"/>
</dbReference>
<accession>A0A1I3E3F6</accession>
<dbReference type="InterPro" id="IPR000917">
    <property type="entry name" value="Sulfatase_N"/>
</dbReference>
<evidence type="ECO:0000259" key="5">
    <source>
        <dbReference type="Pfam" id="PF00884"/>
    </source>
</evidence>
<evidence type="ECO:0000256" key="4">
    <source>
        <dbReference type="ARBA" id="ARBA00022837"/>
    </source>
</evidence>
<sequence length="760" mass="83041">MTDPRTAQIVTSRVDSSQPRFVGYPQAPAGAPNVVMVVLDDVGFAQLGCFGATIRTPNIDRLASQGLRYNRFHVTSVCSSTRAALHTGRNHHAVGMGLTEEASLGFPGYTGRIPPSAAMLARVLRDAGYNTMSVGKWHLTPQPEYSAAGPFHRWPLGMGFERFYGFLGAETSQWAPELVRDNTPVEPPRTPEEGYHLTEDLVDEAIRMVQDQQQAEARKPFFLHLATGAAHAPHQVSEEWVTPYAGEFDDGWEAWRERVFARQLAAGVVPDGTVLTPRPSWVPEWEGLPEDQRRLFARYMEVFAGFMTHTDHHLGLLFTYLEERGIAEDTIVTVLSDNGASAEGGVTGTMNEAAGWLGQTEPVEDAIARTDEIGGHDAYNHYPFGWAWAGNTPLRLWKRHAWLGGVRTPLVVRWGARITDPGGVREQFCHAVDIFSTVLDAAGVPVPVAVDGVTQQPVDGASLLPSFDNAAAAEHRPLQYFEMMGSRAMYLDGWKAVTDHVAQQFGERDVIPGSFDFDTDRWSLFRLTDDFSESQDLAGAHPEVVKRLEQLWWAEAGRNQVLPLFEFPESMAHMHPGEFAQPHHTTYTPGGGPVPTTQMPSLVGGFELSAEVVVAAGDEGILVAIGDRHGGWACYLLDGHPVATFAMLDTTTRLFGQDALAPGRHVVSLRYTPGRDASVSLHVDDSECARAPFAGLMFLPNLSTSGTGLLIGRDRGLAVCADYSPPFVFTGDLQRVDLRSGRPGARPDDGTLLRSALASD</sequence>
<evidence type="ECO:0000313" key="6">
    <source>
        <dbReference type="EMBL" id="SFH93520.1"/>
    </source>
</evidence>
<keyword evidence="2" id="KW-0479">Metal-binding</keyword>
<name>A0A1I3E3F6_9ACTN</name>
<feature type="domain" description="Sulfatase N-terminal" evidence="5">
    <location>
        <begin position="32"/>
        <end position="444"/>
    </location>
</feature>
<dbReference type="PANTHER" id="PTHR42693">
    <property type="entry name" value="ARYLSULFATASE FAMILY MEMBER"/>
    <property type="match status" value="1"/>
</dbReference>
<reference evidence="6 7" key="1">
    <citation type="submission" date="2016-10" db="EMBL/GenBank/DDBJ databases">
        <authorList>
            <person name="de Groot N.N."/>
        </authorList>
    </citation>
    <scope>NUCLEOTIDE SEQUENCE [LARGE SCALE GENOMIC DNA]</scope>
    <source>
        <strain evidence="6 7">CGMCC 1.11156</strain>
    </source>
</reference>
<dbReference type="Gene3D" id="3.30.1120.10">
    <property type="match status" value="1"/>
</dbReference>
<dbReference type="EMBL" id="FOQG01000003">
    <property type="protein sequence ID" value="SFH93520.1"/>
    <property type="molecule type" value="Genomic_DNA"/>
</dbReference>
<dbReference type="STRING" id="1005945.SAMN05216561_103203"/>
<evidence type="ECO:0000256" key="2">
    <source>
        <dbReference type="ARBA" id="ARBA00022723"/>
    </source>
</evidence>
<comment type="similarity">
    <text evidence="1">Belongs to the sulfatase family.</text>
</comment>
<keyword evidence="4" id="KW-0106">Calcium</keyword>
<keyword evidence="7" id="KW-1185">Reference proteome</keyword>
<gene>
    <name evidence="6" type="ORF">SAMN05216561_103203</name>
</gene>
<dbReference type="GO" id="GO:0016787">
    <property type="term" value="F:hydrolase activity"/>
    <property type="evidence" value="ECO:0007669"/>
    <property type="project" value="UniProtKB-KW"/>
</dbReference>
<protein>
    <submittedName>
        <fullName evidence="6">Arylsulfatase</fullName>
    </submittedName>
</protein>
<proteinExistence type="inferred from homology"/>
<dbReference type="AlphaFoldDB" id="A0A1I3E3F6"/>
<evidence type="ECO:0000313" key="7">
    <source>
        <dbReference type="Proteomes" id="UP000198649"/>
    </source>
</evidence>
<dbReference type="GO" id="GO:0046872">
    <property type="term" value="F:metal ion binding"/>
    <property type="evidence" value="ECO:0007669"/>
    <property type="project" value="UniProtKB-KW"/>
</dbReference>
<dbReference type="InterPro" id="IPR017850">
    <property type="entry name" value="Alkaline_phosphatase_core_sf"/>
</dbReference>
<dbReference type="CDD" id="cd16025">
    <property type="entry name" value="PAS_like"/>
    <property type="match status" value="1"/>
</dbReference>
<dbReference type="Pfam" id="PF00884">
    <property type="entry name" value="Sulfatase"/>
    <property type="match status" value="1"/>
</dbReference>